<evidence type="ECO:0000313" key="2">
    <source>
        <dbReference type="Proteomes" id="UP000663836"/>
    </source>
</evidence>
<organism evidence="1 2">
    <name type="scientific">Rotaria sordida</name>
    <dbReference type="NCBI Taxonomy" id="392033"/>
    <lineage>
        <taxon>Eukaryota</taxon>
        <taxon>Metazoa</taxon>
        <taxon>Spiralia</taxon>
        <taxon>Gnathifera</taxon>
        <taxon>Rotifera</taxon>
        <taxon>Eurotatoria</taxon>
        <taxon>Bdelloidea</taxon>
        <taxon>Philodinida</taxon>
        <taxon>Philodinidae</taxon>
        <taxon>Rotaria</taxon>
    </lineage>
</organism>
<comment type="caution">
    <text evidence="1">The sequence shown here is derived from an EMBL/GenBank/DDBJ whole genome shotgun (WGS) entry which is preliminary data.</text>
</comment>
<sequence length="55" mass="6013">ASISSNSERTSIQEGQQAVSNFAQTQINQLQNEPCNNAIAWPFTRASTTNTNNND</sequence>
<evidence type="ECO:0000313" key="1">
    <source>
        <dbReference type="EMBL" id="CAF4355588.1"/>
    </source>
</evidence>
<reference evidence="1" key="1">
    <citation type="submission" date="2021-02" db="EMBL/GenBank/DDBJ databases">
        <authorList>
            <person name="Nowell W R."/>
        </authorList>
    </citation>
    <scope>NUCLEOTIDE SEQUENCE</scope>
</reference>
<gene>
    <name evidence="1" type="ORF">JBS370_LOCUS42068</name>
</gene>
<feature type="non-terminal residue" evidence="1">
    <location>
        <position position="1"/>
    </location>
</feature>
<dbReference type="AlphaFoldDB" id="A0A820L935"/>
<protein>
    <submittedName>
        <fullName evidence="1">Uncharacterized protein</fullName>
    </submittedName>
</protein>
<accession>A0A820L935</accession>
<name>A0A820L935_9BILA</name>
<dbReference type="Proteomes" id="UP000663836">
    <property type="component" value="Unassembled WGS sequence"/>
</dbReference>
<dbReference type="EMBL" id="CAJOBD010052405">
    <property type="protein sequence ID" value="CAF4355588.1"/>
    <property type="molecule type" value="Genomic_DNA"/>
</dbReference>
<proteinExistence type="predicted"/>